<dbReference type="InterPro" id="IPR041696">
    <property type="entry name" value="PKD_3"/>
</dbReference>
<dbReference type="GO" id="GO:0005840">
    <property type="term" value="C:ribosome"/>
    <property type="evidence" value="ECO:0007669"/>
    <property type="project" value="UniProtKB-KW"/>
</dbReference>
<keyword evidence="3" id="KW-0687">Ribonucleoprotein</keyword>
<keyword evidence="6" id="KW-1185">Reference proteome</keyword>
<evidence type="ECO:0000256" key="1">
    <source>
        <dbReference type="SAM" id="SignalP"/>
    </source>
</evidence>
<reference evidence="3 5" key="2">
    <citation type="submission" date="2020-03" db="EMBL/GenBank/DDBJ databases">
        <title>Genomic Encyclopedia of Type Strains, Phase IV (KMG-IV): sequencing the most valuable type-strain genomes for metagenomic binning, comparative biology and taxonomic classification.</title>
        <authorList>
            <person name="Goeker M."/>
        </authorList>
    </citation>
    <scope>NUCLEOTIDE SEQUENCE [LARGE SCALE GENOMIC DNA]</scope>
    <source>
        <strain evidence="3 5">DSM 105722</strain>
    </source>
</reference>
<proteinExistence type="predicted"/>
<gene>
    <name evidence="4" type="ORF">F1644_14455</name>
    <name evidence="3" type="ORF">GGR15_001295</name>
</gene>
<dbReference type="EMBL" id="JAATLI010000004">
    <property type="protein sequence ID" value="NJC17680.1"/>
    <property type="molecule type" value="Genomic_DNA"/>
</dbReference>
<keyword evidence="3" id="KW-0689">Ribosomal protein</keyword>
<accession>A0A7X5YAS2</accession>
<dbReference type="InterPro" id="IPR031815">
    <property type="entry name" value="DUF5074"/>
</dbReference>
<evidence type="ECO:0000259" key="2">
    <source>
        <dbReference type="Pfam" id="PF16820"/>
    </source>
</evidence>
<evidence type="ECO:0000313" key="4">
    <source>
        <dbReference type="EMBL" id="WOF13390.1"/>
    </source>
</evidence>
<sequence>MKKFYLVLLVLGMFVGFLSSCDDDDNDTPELPVVTIESEDGSFSMLPTESIVLKAKVSSSQVTDWVWFVNGEKVGTDSVYTFKAEKLGDYNVAILASNTNGEAYASTMIEVHGTYKYGTFVISEGSRSPGTIVFISPKGEVIDNAYYVENGGELGGATQDLFIKDNKMYIVSQNGGYDGGFLTILNAETLKRERKFQEELDGEVSMPTHVVALGEDDIYLRDNNGVKRFQPSTGKVTLIEGTERARKNTMVVADGKVFATVGTSVVVIEAGKDEIANTIEFEDRVSGVIKASDGNILVSDGSGNITKVDVKTYTKLGSSKVSDEAKSVLSASFAAAPSITAKGDTLYMSGLSSKIYRHVFGSDRTELMVDAKDMVDNVGIIYNTCAVHPITGEVYLNSIKGYSDYKTNNITVFDFSSDEPKVSANYENYTAFPAGTFFTYNFE</sequence>
<dbReference type="Pfam" id="PF16819">
    <property type="entry name" value="DUF5074"/>
    <property type="match status" value="1"/>
</dbReference>
<evidence type="ECO:0000313" key="5">
    <source>
        <dbReference type="Proteomes" id="UP000576368"/>
    </source>
</evidence>
<dbReference type="Pfam" id="PF16820">
    <property type="entry name" value="PKD_3"/>
    <property type="match status" value="1"/>
</dbReference>
<feature type="signal peptide" evidence="1">
    <location>
        <begin position="1"/>
        <end position="21"/>
    </location>
</feature>
<dbReference type="SUPFAM" id="SSF63829">
    <property type="entry name" value="Calcium-dependent phosphotriesterase"/>
    <property type="match status" value="1"/>
</dbReference>
<protein>
    <submittedName>
        <fullName evidence="4">DUF5074 domain-containing protein</fullName>
    </submittedName>
    <submittedName>
        <fullName evidence="3">Ribosomal protein S4E</fullName>
    </submittedName>
</protein>
<dbReference type="PROSITE" id="PS51257">
    <property type="entry name" value="PROKAR_LIPOPROTEIN"/>
    <property type="match status" value="1"/>
</dbReference>
<dbReference type="Gene3D" id="2.130.10.10">
    <property type="entry name" value="YVTN repeat-like/Quinoprotein amine dehydrogenase"/>
    <property type="match status" value="1"/>
</dbReference>
<evidence type="ECO:0000313" key="3">
    <source>
        <dbReference type="EMBL" id="NJC17680.1"/>
    </source>
</evidence>
<feature type="chain" id="PRO_5031567136" evidence="1">
    <location>
        <begin position="22"/>
        <end position="443"/>
    </location>
</feature>
<dbReference type="AlphaFoldDB" id="A0A7X5YAS2"/>
<evidence type="ECO:0000313" key="6">
    <source>
        <dbReference type="Proteomes" id="UP001302374"/>
    </source>
</evidence>
<dbReference type="EMBL" id="CP043839">
    <property type="protein sequence ID" value="WOF13390.1"/>
    <property type="molecule type" value="Genomic_DNA"/>
</dbReference>
<dbReference type="Proteomes" id="UP000576368">
    <property type="component" value="Unassembled WGS sequence"/>
</dbReference>
<dbReference type="RefSeq" id="WP_118303684.1">
    <property type="nucleotide sequence ID" value="NZ_BMPA01000004.1"/>
</dbReference>
<dbReference type="Proteomes" id="UP001302374">
    <property type="component" value="Chromosome"/>
</dbReference>
<dbReference type="GeneID" id="86892516"/>
<dbReference type="InterPro" id="IPR015943">
    <property type="entry name" value="WD40/YVTN_repeat-like_dom_sf"/>
</dbReference>
<feature type="domain" description="Bacteroidetes PKD-like" evidence="2">
    <location>
        <begin position="32"/>
        <end position="98"/>
    </location>
</feature>
<name>A0A7X5YAS2_9BACT</name>
<organism evidence="3 5">
    <name type="scientific">Butyricimonas paravirosa</name>
    <dbReference type="NCBI Taxonomy" id="1472417"/>
    <lineage>
        <taxon>Bacteria</taxon>
        <taxon>Pseudomonadati</taxon>
        <taxon>Bacteroidota</taxon>
        <taxon>Bacteroidia</taxon>
        <taxon>Bacteroidales</taxon>
        <taxon>Odoribacteraceae</taxon>
        <taxon>Butyricimonas</taxon>
    </lineage>
</organism>
<keyword evidence="1" id="KW-0732">Signal</keyword>
<reference evidence="4 6" key="1">
    <citation type="submission" date="2019-09" db="EMBL/GenBank/DDBJ databases">
        <title>Butyricimonas paravirosa DSM 105722 (=214-4 = JCM 18677 = CCUG 65563).</title>
        <authorList>
            <person name="Le Roy T."/>
            <person name="Cani P.D."/>
        </authorList>
    </citation>
    <scope>NUCLEOTIDE SEQUENCE [LARGE SCALE GENOMIC DNA]</scope>
    <source>
        <strain evidence="4 6">DSM 105722</strain>
    </source>
</reference>